<dbReference type="OrthoDB" id="5798642at2759"/>
<dbReference type="InterPro" id="IPR050617">
    <property type="entry name" value="E3_ligase_FN3/SPRY"/>
</dbReference>
<dbReference type="SUPFAM" id="SSF49265">
    <property type="entry name" value="Fibronectin type III"/>
    <property type="match status" value="1"/>
</dbReference>
<dbReference type="CDD" id="cd00063">
    <property type="entry name" value="FN3"/>
    <property type="match status" value="3"/>
</dbReference>
<dbReference type="Proteomes" id="UP000271889">
    <property type="component" value="Unassembled WGS sequence"/>
</dbReference>
<accession>A0A3P7N086</accession>
<evidence type="ECO:0000259" key="1">
    <source>
        <dbReference type="PROSITE" id="PS50853"/>
    </source>
</evidence>
<dbReference type="InterPro" id="IPR013783">
    <property type="entry name" value="Ig-like_fold"/>
</dbReference>
<sequence length="272" mass="30949">MDGTRRVDLKDFVETDTAYAVVVQAINDDGPGPYSNQYTIRTMSRGKILQHHFCGFDHFERTSAREGPPTDLRTDTAYAVVVQAINDDGPGPYSNQYTIRTMSRAREGPPTDLRVDPDGQRSAVMEWKKPTTTDENPIGYEIYYVPGDKSVDADELVLSDWSKIVIDDPNKLTHRIQNLLQPDTDYVFKIRAMYPDGPSVFSEPCIMKTLPDGLFSSPIRRSKAQFSLLQETRHTSKFRLVKMEWLVAPTSMFCPDHRSQYPAMLQDCRCLP</sequence>
<gene>
    <name evidence="2" type="ORF">CGOC_LOCUS11380</name>
</gene>
<keyword evidence="3" id="KW-1185">Reference proteome</keyword>
<dbReference type="InterPro" id="IPR036116">
    <property type="entry name" value="FN3_sf"/>
</dbReference>
<feature type="domain" description="Fibronectin type-III" evidence="1">
    <location>
        <begin position="109"/>
        <end position="212"/>
    </location>
</feature>
<dbReference type="PANTHER" id="PTHR24099:SF11">
    <property type="entry name" value="FIBRONECTIN TYPE III DOMAIN-CONTAINING 3BA-RELATED"/>
    <property type="match status" value="1"/>
</dbReference>
<dbReference type="Gene3D" id="2.60.40.10">
    <property type="entry name" value="Immunoglobulins"/>
    <property type="match status" value="3"/>
</dbReference>
<dbReference type="InterPro" id="IPR003961">
    <property type="entry name" value="FN3_dom"/>
</dbReference>
<dbReference type="PROSITE" id="PS50853">
    <property type="entry name" value="FN3"/>
    <property type="match status" value="1"/>
</dbReference>
<reference evidence="2 3" key="1">
    <citation type="submission" date="2018-11" db="EMBL/GenBank/DDBJ databases">
        <authorList>
            <consortium name="Pathogen Informatics"/>
        </authorList>
    </citation>
    <scope>NUCLEOTIDE SEQUENCE [LARGE SCALE GENOMIC DNA]</scope>
</reference>
<protein>
    <recommendedName>
        <fullName evidence="1">Fibronectin type-III domain-containing protein</fullName>
    </recommendedName>
</protein>
<evidence type="ECO:0000313" key="3">
    <source>
        <dbReference type="Proteomes" id="UP000271889"/>
    </source>
</evidence>
<dbReference type="SMART" id="SM00060">
    <property type="entry name" value="FN3"/>
    <property type="match status" value="1"/>
</dbReference>
<dbReference type="Pfam" id="PF00041">
    <property type="entry name" value="fn3"/>
    <property type="match status" value="1"/>
</dbReference>
<evidence type="ECO:0000313" key="2">
    <source>
        <dbReference type="EMBL" id="VDN29853.1"/>
    </source>
</evidence>
<dbReference type="EMBL" id="UYRV01116079">
    <property type="protein sequence ID" value="VDN29853.1"/>
    <property type="molecule type" value="Genomic_DNA"/>
</dbReference>
<proteinExistence type="predicted"/>
<name>A0A3P7N086_CYLGO</name>
<organism evidence="2 3">
    <name type="scientific">Cylicostephanus goldi</name>
    <name type="common">Nematode worm</name>
    <dbReference type="NCBI Taxonomy" id="71465"/>
    <lineage>
        <taxon>Eukaryota</taxon>
        <taxon>Metazoa</taxon>
        <taxon>Ecdysozoa</taxon>
        <taxon>Nematoda</taxon>
        <taxon>Chromadorea</taxon>
        <taxon>Rhabditida</taxon>
        <taxon>Rhabditina</taxon>
        <taxon>Rhabditomorpha</taxon>
        <taxon>Strongyloidea</taxon>
        <taxon>Strongylidae</taxon>
        <taxon>Cylicostephanus</taxon>
    </lineage>
</organism>
<dbReference type="AlphaFoldDB" id="A0A3P7N086"/>
<dbReference type="PANTHER" id="PTHR24099">
    <property type="entry name" value="E3 UBIQUITIN-PROTEIN LIGASE TRIM36-RELATED"/>
    <property type="match status" value="1"/>
</dbReference>